<accession>A0A8S5VGP0</accession>
<sequence>MNVALENEIMGLVQGYFAPLVGRGTSKGMLGKIYSANVLNNVSILNGIQIDVFKQLAERTRGRIIITGCYFEAGFNEPSKTPSNLDNVDYRISINFSFVIIYNELIPGGGASKNSIKKVIPFSIPFDILEGDPTPLEDVVLYHVSQ</sequence>
<name>A0A8S5VGP0_9CAUD</name>
<evidence type="ECO:0000313" key="1">
    <source>
        <dbReference type="EMBL" id="DAG05938.1"/>
    </source>
</evidence>
<reference evidence="1" key="1">
    <citation type="journal article" date="2021" name="Proc. Natl. Acad. Sci. U.S.A.">
        <title>A Catalog of Tens of Thousands of Viruses from Human Metagenomes Reveals Hidden Associations with Chronic Diseases.</title>
        <authorList>
            <person name="Tisza M.J."/>
            <person name="Buck C.B."/>
        </authorList>
    </citation>
    <scope>NUCLEOTIDE SEQUENCE</scope>
    <source>
        <strain evidence="1">CtkfK18</strain>
    </source>
</reference>
<protein>
    <submittedName>
        <fullName evidence="1">Uncharacterized protein</fullName>
    </submittedName>
</protein>
<proteinExistence type="predicted"/>
<organism evidence="1">
    <name type="scientific">Myoviridae sp. ctkfK18</name>
    <dbReference type="NCBI Taxonomy" id="2825165"/>
    <lineage>
        <taxon>Viruses</taxon>
        <taxon>Duplodnaviria</taxon>
        <taxon>Heunggongvirae</taxon>
        <taxon>Uroviricota</taxon>
        <taxon>Caudoviricetes</taxon>
    </lineage>
</organism>
<dbReference type="EMBL" id="BK016265">
    <property type="protein sequence ID" value="DAG05938.1"/>
    <property type="molecule type" value="Genomic_DNA"/>
</dbReference>